<reference evidence="1 2" key="1">
    <citation type="submission" date="2020-03" db="EMBL/GenBank/DDBJ databases">
        <authorList>
            <consortium name="Genoscope - CEA"/>
            <person name="William W."/>
        </authorList>
    </citation>
    <scope>NUCLEOTIDE SEQUENCE [LARGE SCALE GENOMIC DNA]</scope>
    <source>
        <strain evidence="2">DSM 16959</strain>
    </source>
</reference>
<dbReference type="SUPFAM" id="SSF109604">
    <property type="entry name" value="HD-domain/PDEase-like"/>
    <property type="match status" value="1"/>
</dbReference>
<dbReference type="Gene3D" id="1.10.3210.10">
    <property type="entry name" value="Hypothetical protein af1432"/>
    <property type="match status" value="1"/>
</dbReference>
<dbReference type="InterPro" id="IPR013976">
    <property type="entry name" value="HDOD"/>
</dbReference>
<organism evidence="1 2">
    <name type="scientific">Denitratisoma oestradiolicum</name>
    <dbReference type="NCBI Taxonomy" id="311182"/>
    <lineage>
        <taxon>Bacteria</taxon>
        <taxon>Pseudomonadati</taxon>
        <taxon>Pseudomonadota</taxon>
        <taxon>Betaproteobacteria</taxon>
        <taxon>Nitrosomonadales</taxon>
        <taxon>Sterolibacteriaceae</taxon>
        <taxon>Denitratisoma</taxon>
    </lineage>
</organism>
<dbReference type="OrthoDB" id="9804751at2"/>
<dbReference type="PROSITE" id="PS51833">
    <property type="entry name" value="HDOD"/>
    <property type="match status" value="1"/>
</dbReference>
<accession>A0A6S6Y488</accession>
<protein>
    <submittedName>
        <fullName evidence="1">Uncharacterized protein</fullName>
    </submittedName>
</protein>
<dbReference type="Pfam" id="PF08668">
    <property type="entry name" value="HDOD"/>
    <property type="match status" value="1"/>
</dbReference>
<gene>
    <name evidence="1" type="ORF">DENOEST_0256</name>
</gene>
<sequence length="276" mass="29606">MTEASLKTYWILTPLSSDGACWNSVLARPALTEVALPEMLTALFPPHLPLTLDGAAREDSVTPRPACHPDNARHRLLRLLDLVTNEASDNHAIETAIGIDPLLSVSLLRLVNSVSMGLARKIASFHQAIVILGRRQLRRWLMLLIYAQSGEGGGLLLSLAARRGHLLADLTRILAPADHNLQDSAFMTGILSLADQALGLPLATVLNSLSLDDHVSLALREHRGTLGRLVALVEHLDDGPPDQAAQAFAALGVDPQTAARLQAEAIVWADGATREA</sequence>
<dbReference type="Proteomes" id="UP000515733">
    <property type="component" value="Chromosome"/>
</dbReference>
<dbReference type="AlphaFoldDB" id="A0A6S6Y488"/>
<dbReference type="PANTHER" id="PTHR33525">
    <property type="match status" value="1"/>
</dbReference>
<evidence type="ECO:0000313" key="1">
    <source>
        <dbReference type="EMBL" id="CAB1367428.1"/>
    </source>
</evidence>
<dbReference type="PANTHER" id="PTHR33525:SF4">
    <property type="entry name" value="CYCLIC DI-GMP PHOSPHODIESTERASE CDGJ"/>
    <property type="match status" value="1"/>
</dbReference>
<proteinExistence type="predicted"/>
<evidence type="ECO:0000313" key="2">
    <source>
        <dbReference type="Proteomes" id="UP000515733"/>
    </source>
</evidence>
<keyword evidence="2" id="KW-1185">Reference proteome</keyword>
<name>A0A6S6Y488_9PROT</name>
<dbReference type="EMBL" id="LR778301">
    <property type="protein sequence ID" value="CAB1367428.1"/>
    <property type="molecule type" value="Genomic_DNA"/>
</dbReference>
<dbReference type="KEGG" id="doe:DENOEST_0256"/>
<dbReference type="RefSeq" id="WP_145770094.1">
    <property type="nucleotide sequence ID" value="NZ_LR778301.1"/>
</dbReference>
<dbReference type="InterPro" id="IPR052340">
    <property type="entry name" value="RNase_Y/CdgJ"/>
</dbReference>